<organism evidence="7 8">
    <name type="scientific">Candidatus Rothia avistercoris</name>
    <dbReference type="NCBI Taxonomy" id="2840479"/>
    <lineage>
        <taxon>Bacteria</taxon>
        <taxon>Bacillati</taxon>
        <taxon>Actinomycetota</taxon>
        <taxon>Actinomycetes</taxon>
        <taxon>Micrococcales</taxon>
        <taxon>Micrococcaceae</taxon>
        <taxon>Rothia</taxon>
    </lineage>
</organism>
<feature type="transmembrane region" description="Helical" evidence="6">
    <location>
        <begin position="349"/>
        <end position="368"/>
    </location>
</feature>
<sequence length="427" mass="43089">MATKPRAQLTLTDAVYIGAGSMIGAGLFAAFAPAAAAAGNWLLLSLALAAFLAFANATSSAQLAAQHPESGGTYIYGNRQLGHIWGFAAGWCFVIGKTASCAAMAMTFAAYLAPGYEKLLAIAAVAALTAVNYRGITRTAALTKILVTLVLLALAVFFGAVLLGVAPAPAAIAASAGSGAGASATPTSPAATIYGVMQGAGLLFFAFAGYARIATMGSEVKDPARTIPRAIIIALTLVGTLYLLVALALIHQLGYAGLAGMSAPLAAAVGSSAPLSALMSIAASLGALGALLALITGIGRTGHAMATHRDLPAYFAHLHPVYGVPYRLEITVAVAVTALILFFDVRGAIGFSSFGVLLYYCVANLAAFTQTVPYRRYPHALQVAGAAGCCLVVGTLPPASIAGGLLLLGVGLAVYLLYARPTQAAKP</sequence>
<evidence type="ECO:0000256" key="3">
    <source>
        <dbReference type="ARBA" id="ARBA00022692"/>
    </source>
</evidence>
<feature type="transmembrane region" description="Helical" evidence="6">
    <location>
        <begin position="119"/>
        <end position="136"/>
    </location>
</feature>
<evidence type="ECO:0000256" key="1">
    <source>
        <dbReference type="ARBA" id="ARBA00004651"/>
    </source>
</evidence>
<feature type="transmembrane region" description="Helical" evidence="6">
    <location>
        <begin position="192"/>
        <end position="211"/>
    </location>
</feature>
<dbReference type="EMBL" id="DWUS01000193">
    <property type="protein sequence ID" value="HJD51867.1"/>
    <property type="molecule type" value="Genomic_DNA"/>
</dbReference>
<evidence type="ECO:0000256" key="4">
    <source>
        <dbReference type="ARBA" id="ARBA00022989"/>
    </source>
</evidence>
<name>A0A9D2UG98_9MICC</name>
<reference evidence="7" key="1">
    <citation type="journal article" date="2021" name="PeerJ">
        <title>Extensive microbial diversity within the chicken gut microbiome revealed by metagenomics and culture.</title>
        <authorList>
            <person name="Gilroy R."/>
            <person name="Ravi A."/>
            <person name="Getino M."/>
            <person name="Pursley I."/>
            <person name="Horton D.L."/>
            <person name="Alikhan N.F."/>
            <person name="Baker D."/>
            <person name="Gharbi K."/>
            <person name="Hall N."/>
            <person name="Watson M."/>
            <person name="Adriaenssens E.M."/>
            <person name="Foster-Nyarko E."/>
            <person name="Jarju S."/>
            <person name="Secka A."/>
            <person name="Antonio M."/>
            <person name="Oren A."/>
            <person name="Chaudhuri R.R."/>
            <person name="La Ragione R."/>
            <person name="Hildebrand F."/>
            <person name="Pallen M.J."/>
        </authorList>
    </citation>
    <scope>NUCLEOTIDE SEQUENCE</scope>
    <source>
        <strain evidence="7">ChiHjej10B9-4811</strain>
    </source>
</reference>
<feature type="transmembrane region" description="Helical" evidence="6">
    <location>
        <begin position="273"/>
        <end position="295"/>
    </location>
</feature>
<dbReference type="PANTHER" id="PTHR42770">
    <property type="entry name" value="AMINO ACID TRANSPORTER-RELATED"/>
    <property type="match status" value="1"/>
</dbReference>
<accession>A0A9D2UG98</accession>
<comment type="subcellular location">
    <subcellularLocation>
        <location evidence="1">Cell membrane</location>
        <topology evidence="1">Multi-pass membrane protein</topology>
    </subcellularLocation>
</comment>
<evidence type="ECO:0000313" key="8">
    <source>
        <dbReference type="Proteomes" id="UP000823908"/>
    </source>
</evidence>
<gene>
    <name evidence="7" type="ORF">H9908_08395</name>
</gene>
<feature type="transmembrane region" description="Helical" evidence="6">
    <location>
        <begin position="148"/>
        <end position="172"/>
    </location>
</feature>
<dbReference type="AlphaFoldDB" id="A0A9D2UG98"/>
<dbReference type="GO" id="GO:0005886">
    <property type="term" value="C:plasma membrane"/>
    <property type="evidence" value="ECO:0007669"/>
    <property type="project" value="UniProtKB-SubCell"/>
</dbReference>
<evidence type="ECO:0000256" key="2">
    <source>
        <dbReference type="ARBA" id="ARBA00022475"/>
    </source>
</evidence>
<dbReference type="Proteomes" id="UP000823908">
    <property type="component" value="Unassembled WGS sequence"/>
</dbReference>
<keyword evidence="5 6" id="KW-0472">Membrane</keyword>
<feature type="transmembrane region" description="Helical" evidence="6">
    <location>
        <begin position="41"/>
        <end position="63"/>
    </location>
</feature>
<dbReference type="InterPro" id="IPR050367">
    <property type="entry name" value="APC_superfamily"/>
</dbReference>
<evidence type="ECO:0000313" key="7">
    <source>
        <dbReference type="EMBL" id="HJD51867.1"/>
    </source>
</evidence>
<dbReference type="GO" id="GO:0022857">
    <property type="term" value="F:transmembrane transporter activity"/>
    <property type="evidence" value="ECO:0007669"/>
    <property type="project" value="InterPro"/>
</dbReference>
<feature type="transmembrane region" description="Helical" evidence="6">
    <location>
        <begin position="14"/>
        <end position="35"/>
    </location>
</feature>
<feature type="transmembrane region" description="Helical" evidence="6">
    <location>
        <begin position="84"/>
        <end position="113"/>
    </location>
</feature>
<reference evidence="7" key="2">
    <citation type="submission" date="2021-04" db="EMBL/GenBank/DDBJ databases">
        <authorList>
            <person name="Gilroy R."/>
        </authorList>
    </citation>
    <scope>NUCLEOTIDE SEQUENCE</scope>
    <source>
        <strain evidence="7">ChiHjej10B9-4811</strain>
    </source>
</reference>
<dbReference type="PIRSF" id="PIRSF006060">
    <property type="entry name" value="AA_transporter"/>
    <property type="match status" value="1"/>
</dbReference>
<keyword evidence="4 6" id="KW-1133">Transmembrane helix</keyword>
<evidence type="ECO:0000256" key="5">
    <source>
        <dbReference type="ARBA" id="ARBA00023136"/>
    </source>
</evidence>
<protein>
    <submittedName>
        <fullName evidence="7">APC family permease</fullName>
    </submittedName>
</protein>
<dbReference type="Gene3D" id="1.20.1740.10">
    <property type="entry name" value="Amino acid/polyamine transporter I"/>
    <property type="match status" value="1"/>
</dbReference>
<proteinExistence type="predicted"/>
<feature type="transmembrane region" description="Helical" evidence="6">
    <location>
        <begin position="380"/>
        <end position="396"/>
    </location>
</feature>
<dbReference type="Pfam" id="PF13520">
    <property type="entry name" value="AA_permease_2"/>
    <property type="match status" value="1"/>
</dbReference>
<dbReference type="InterPro" id="IPR002293">
    <property type="entry name" value="AA/rel_permease1"/>
</dbReference>
<feature type="transmembrane region" description="Helical" evidence="6">
    <location>
        <begin position="231"/>
        <end position="253"/>
    </location>
</feature>
<evidence type="ECO:0000256" key="6">
    <source>
        <dbReference type="SAM" id="Phobius"/>
    </source>
</evidence>
<dbReference type="PANTHER" id="PTHR42770:SF7">
    <property type="entry name" value="MEMBRANE PROTEIN"/>
    <property type="match status" value="1"/>
</dbReference>
<comment type="caution">
    <text evidence="7">The sequence shown here is derived from an EMBL/GenBank/DDBJ whole genome shotgun (WGS) entry which is preliminary data.</text>
</comment>
<keyword evidence="2" id="KW-1003">Cell membrane</keyword>
<keyword evidence="3 6" id="KW-0812">Transmembrane</keyword>